<sequence>MPPLSRVVDRPLNFFQFHFICGFDDNDQPIRIIGWGHPELISLLKYSGTCIFIDGTFRCVPRGFQQCIVVMVHDRSSGLYVPVFYVLTTHRTMNIYRHVLHFIIQAADEQLEPAEFICDFERALINAVQIQFPAADIIGCLFHFKQAVRRRMKTLGISKRATSIAMESGVLDMLTVITPDLISSRAREIIQLPDPVDLPSEAEDSTDDEDDEVDGASSSSDGALSSNSSEAESGEPEEIRVIV</sequence>
<comment type="caution">
    <text evidence="3">The sequence shown here is derived from an EMBL/GenBank/DDBJ whole genome shotgun (WGS) entry which is preliminary data.</text>
</comment>
<reference evidence="3" key="1">
    <citation type="submission" date="2023-04" db="EMBL/GenBank/DDBJ databases">
        <title>Phytophthora lilii NBRC 32176.</title>
        <authorList>
            <person name="Ichikawa N."/>
            <person name="Sato H."/>
            <person name="Tonouchi N."/>
        </authorList>
    </citation>
    <scope>NUCLEOTIDE SEQUENCE</scope>
    <source>
        <strain evidence="3">NBRC 32176</strain>
    </source>
</reference>
<keyword evidence="4" id="KW-1185">Reference proteome</keyword>
<gene>
    <name evidence="3" type="ORF">Plil01_001427500</name>
</gene>
<feature type="compositionally biased region" description="Acidic residues" evidence="1">
    <location>
        <begin position="200"/>
        <end position="214"/>
    </location>
</feature>
<dbReference type="PANTHER" id="PTHR47160">
    <property type="entry name" value="PUTATIVE-RELATED"/>
    <property type="match status" value="1"/>
</dbReference>
<dbReference type="AlphaFoldDB" id="A0A9W7CPC7"/>
<evidence type="ECO:0000313" key="4">
    <source>
        <dbReference type="Proteomes" id="UP001165083"/>
    </source>
</evidence>
<feature type="domain" description="MULE transposase" evidence="2">
    <location>
        <begin position="51"/>
        <end position="146"/>
    </location>
</feature>
<name>A0A9W7CPC7_9STRA</name>
<feature type="compositionally biased region" description="Low complexity" evidence="1">
    <location>
        <begin position="215"/>
        <end position="231"/>
    </location>
</feature>
<evidence type="ECO:0000259" key="2">
    <source>
        <dbReference type="Pfam" id="PF10551"/>
    </source>
</evidence>
<proteinExistence type="predicted"/>
<dbReference type="Proteomes" id="UP001165083">
    <property type="component" value="Unassembled WGS sequence"/>
</dbReference>
<dbReference type="PANTHER" id="PTHR47160:SF5">
    <property type="entry name" value="MULE TRANSPOSASE DOMAIN-CONTAINING PROTEIN"/>
    <property type="match status" value="1"/>
</dbReference>
<evidence type="ECO:0000256" key="1">
    <source>
        <dbReference type="SAM" id="MobiDB-lite"/>
    </source>
</evidence>
<protein>
    <submittedName>
        <fullName evidence="3">Unnamed protein product</fullName>
    </submittedName>
</protein>
<feature type="region of interest" description="Disordered" evidence="1">
    <location>
        <begin position="193"/>
        <end position="243"/>
    </location>
</feature>
<dbReference type="Pfam" id="PF10551">
    <property type="entry name" value="MULE"/>
    <property type="match status" value="1"/>
</dbReference>
<dbReference type="InterPro" id="IPR018289">
    <property type="entry name" value="MULE_transposase_dom"/>
</dbReference>
<dbReference type="EMBL" id="BSXW01001084">
    <property type="protein sequence ID" value="GMF33514.1"/>
    <property type="molecule type" value="Genomic_DNA"/>
</dbReference>
<accession>A0A9W7CPC7</accession>
<organism evidence="3 4">
    <name type="scientific">Phytophthora lilii</name>
    <dbReference type="NCBI Taxonomy" id="2077276"/>
    <lineage>
        <taxon>Eukaryota</taxon>
        <taxon>Sar</taxon>
        <taxon>Stramenopiles</taxon>
        <taxon>Oomycota</taxon>
        <taxon>Peronosporomycetes</taxon>
        <taxon>Peronosporales</taxon>
        <taxon>Peronosporaceae</taxon>
        <taxon>Phytophthora</taxon>
    </lineage>
</organism>
<dbReference type="OrthoDB" id="125134at2759"/>
<evidence type="ECO:0000313" key="3">
    <source>
        <dbReference type="EMBL" id="GMF33514.1"/>
    </source>
</evidence>